<proteinExistence type="predicted"/>
<name>A0ABY7YZC7_9HYPH</name>
<dbReference type="EMBL" id="CP118247">
    <property type="protein sequence ID" value="WDR06686.1"/>
    <property type="molecule type" value="Genomic_DNA"/>
</dbReference>
<protein>
    <submittedName>
        <fullName evidence="1">Uncharacterized protein</fullName>
    </submittedName>
</protein>
<accession>A0ABY7YZC7</accession>
<reference evidence="1 2" key="1">
    <citation type="submission" date="2023-02" db="EMBL/GenBank/DDBJ databases">
        <title>Devosia chondri sp. nov., isolated from the phycosphere of marine algae.</title>
        <authorList>
            <person name="Kim J.M."/>
            <person name="Lee J.K."/>
            <person name="Choi B.J."/>
            <person name="Bayburt H."/>
            <person name="Jeon C.O."/>
        </authorList>
    </citation>
    <scope>NUCLEOTIDE SEQUENCE [LARGE SCALE GENOMIC DNA]</scope>
    <source>
        <strain evidence="1 2">G2-5</strain>
    </source>
</reference>
<gene>
    <name evidence="1" type="ORF">PSQ90_04280</name>
</gene>
<dbReference type="Proteomes" id="UP001222118">
    <property type="component" value="Chromosome"/>
</dbReference>
<evidence type="ECO:0000313" key="2">
    <source>
        <dbReference type="Proteomes" id="UP001222118"/>
    </source>
</evidence>
<dbReference type="RefSeq" id="WP_282212199.1">
    <property type="nucleotide sequence ID" value="NZ_CP118247.1"/>
</dbReference>
<keyword evidence="2" id="KW-1185">Reference proteome</keyword>
<evidence type="ECO:0000313" key="1">
    <source>
        <dbReference type="EMBL" id="WDR06686.1"/>
    </source>
</evidence>
<sequence>MKGKNLETVRYQVWWMFGWVGFLIMKRKEAYFDEECAKFRKDRAHRIGAEPELASRHVCWLIKHKASHQHFEALAVDLRS</sequence>
<organism evidence="1 2">
    <name type="scientific">Devosia rhodophyticola</name>
    <dbReference type="NCBI Taxonomy" id="3026423"/>
    <lineage>
        <taxon>Bacteria</taxon>
        <taxon>Pseudomonadati</taxon>
        <taxon>Pseudomonadota</taxon>
        <taxon>Alphaproteobacteria</taxon>
        <taxon>Hyphomicrobiales</taxon>
        <taxon>Devosiaceae</taxon>
        <taxon>Devosia</taxon>
    </lineage>
</organism>